<dbReference type="PANTHER" id="PTHR33692">
    <property type="entry name" value="RIBOSOME MATURATION FACTOR RIMM"/>
    <property type="match status" value="1"/>
</dbReference>
<comment type="caution">
    <text evidence="8">The sequence shown here is derived from an EMBL/GenBank/DDBJ whole genome shotgun (WGS) entry which is preliminary data.</text>
</comment>
<dbReference type="HAMAP" id="MF_00014">
    <property type="entry name" value="Ribosome_mat_RimM"/>
    <property type="match status" value="1"/>
</dbReference>
<organism evidence="8 9">
    <name type="scientific">Candidatus Wallbacteria bacterium HGW-Wallbacteria-1</name>
    <dbReference type="NCBI Taxonomy" id="2013854"/>
    <lineage>
        <taxon>Bacteria</taxon>
        <taxon>Candidatus Walliibacteriota</taxon>
    </lineage>
</organism>
<dbReference type="EMBL" id="PGXC01000003">
    <property type="protein sequence ID" value="PKK91053.1"/>
    <property type="molecule type" value="Genomic_DNA"/>
</dbReference>
<dbReference type="InterPro" id="IPR009000">
    <property type="entry name" value="Transl_B-barrel_sf"/>
</dbReference>
<dbReference type="InterPro" id="IPR036976">
    <property type="entry name" value="RimM_N_sf"/>
</dbReference>
<evidence type="ECO:0000256" key="5">
    <source>
        <dbReference type="HAMAP-Rule" id="MF_00014"/>
    </source>
</evidence>
<dbReference type="Proteomes" id="UP000233256">
    <property type="component" value="Unassembled WGS sequence"/>
</dbReference>
<evidence type="ECO:0000256" key="4">
    <source>
        <dbReference type="ARBA" id="ARBA00023186"/>
    </source>
</evidence>
<feature type="domain" description="RimM N-terminal" evidence="6">
    <location>
        <begin position="46"/>
        <end position="130"/>
    </location>
</feature>
<keyword evidence="2 5" id="KW-0690">Ribosome biogenesis</keyword>
<keyword evidence="4 5" id="KW-0143">Chaperone</keyword>
<dbReference type="SUPFAM" id="SSF50447">
    <property type="entry name" value="Translation proteins"/>
    <property type="match status" value="1"/>
</dbReference>
<evidence type="ECO:0000259" key="6">
    <source>
        <dbReference type="Pfam" id="PF01782"/>
    </source>
</evidence>
<protein>
    <recommendedName>
        <fullName evidence="5">Ribosome maturation factor RimM</fullName>
    </recommendedName>
</protein>
<evidence type="ECO:0000256" key="1">
    <source>
        <dbReference type="ARBA" id="ARBA00022490"/>
    </source>
</evidence>
<comment type="domain">
    <text evidence="5">The PRC barrel domain binds ribosomal protein uS19.</text>
</comment>
<dbReference type="InterPro" id="IPR002676">
    <property type="entry name" value="RimM_N"/>
</dbReference>
<evidence type="ECO:0000313" key="8">
    <source>
        <dbReference type="EMBL" id="PKK91053.1"/>
    </source>
</evidence>
<dbReference type="Gene3D" id="2.40.30.60">
    <property type="entry name" value="RimM"/>
    <property type="match status" value="1"/>
</dbReference>
<proteinExistence type="inferred from homology"/>
<keyword evidence="3 5" id="KW-0698">rRNA processing</keyword>
<comment type="subcellular location">
    <subcellularLocation>
        <location evidence="5">Cytoplasm</location>
    </subcellularLocation>
</comment>
<comment type="function">
    <text evidence="5">An accessory protein needed during the final step in the assembly of 30S ribosomal subunit, possibly for assembly of the head region. Essential for efficient processing of 16S rRNA. May be needed both before and after RbfA during the maturation of 16S rRNA. It has affinity for free ribosomal 30S subunits but not for 70S ribosomes.</text>
</comment>
<dbReference type="NCBIfam" id="TIGR02273">
    <property type="entry name" value="16S_RimM"/>
    <property type="match status" value="1"/>
</dbReference>
<dbReference type="Pfam" id="PF24986">
    <property type="entry name" value="PRC_RimM"/>
    <property type="match status" value="1"/>
</dbReference>
<dbReference type="GO" id="GO:0006364">
    <property type="term" value="P:rRNA processing"/>
    <property type="evidence" value="ECO:0007669"/>
    <property type="project" value="UniProtKB-UniRule"/>
</dbReference>
<dbReference type="SUPFAM" id="SSF50346">
    <property type="entry name" value="PRC-barrel domain"/>
    <property type="match status" value="1"/>
</dbReference>
<dbReference type="PANTHER" id="PTHR33692:SF1">
    <property type="entry name" value="RIBOSOME MATURATION FACTOR RIMM"/>
    <property type="match status" value="1"/>
</dbReference>
<dbReference type="GO" id="GO:0043022">
    <property type="term" value="F:ribosome binding"/>
    <property type="evidence" value="ECO:0007669"/>
    <property type="project" value="InterPro"/>
</dbReference>
<evidence type="ECO:0000259" key="7">
    <source>
        <dbReference type="Pfam" id="PF24986"/>
    </source>
</evidence>
<dbReference type="InterPro" id="IPR011033">
    <property type="entry name" value="PRC_barrel-like_sf"/>
</dbReference>
<evidence type="ECO:0000256" key="2">
    <source>
        <dbReference type="ARBA" id="ARBA00022517"/>
    </source>
</evidence>
<dbReference type="InterPro" id="IPR056792">
    <property type="entry name" value="PRC_RimM"/>
</dbReference>
<feature type="domain" description="Ribosome maturation factor RimM PRC barrel" evidence="7">
    <location>
        <begin position="143"/>
        <end position="210"/>
    </location>
</feature>
<keyword evidence="1 5" id="KW-0963">Cytoplasm</keyword>
<reference evidence="8 9" key="1">
    <citation type="journal article" date="2017" name="ISME J.">
        <title>Potential for microbial H2 and metal transformations associated with novel bacteria and archaea in deep terrestrial subsurface sediments.</title>
        <authorList>
            <person name="Hernsdorf A.W."/>
            <person name="Amano Y."/>
            <person name="Miyakawa K."/>
            <person name="Ise K."/>
            <person name="Suzuki Y."/>
            <person name="Anantharaman K."/>
            <person name="Probst A."/>
            <person name="Burstein D."/>
            <person name="Thomas B.C."/>
            <person name="Banfield J.F."/>
        </authorList>
    </citation>
    <scope>NUCLEOTIDE SEQUENCE [LARGE SCALE GENOMIC DNA]</scope>
    <source>
        <strain evidence="8">HGW-Wallbacteria-1</strain>
    </source>
</reference>
<dbReference type="GO" id="GO:0005840">
    <property type="term" value="C:ribosome"/>
    <property type="evidence" value="ECO:0007669"/>
    <property type="project" value="InterPro"/>
</dbReference>
<dbReference type="GO" id="GO:0005737">
    <property type="term" value="C:cytoplasm"/>
    <property type="evidence" value="ECO:0007669"/>
    <property type="project" value="UniProtKB-SubCell"/>
</dbReference>
<comment type="similarity">
    <text evidence="5">Belongs to the RimM family.</text>
</comment>
<dbReference type="InterPro" id="IPR011961">
    <property type="entry name" value="RimM"/>
</dbReference>
<evidence type="ECO:0000256" key="3">
    <source>
        <dbReference type="ARBA" id="ARBA00022552"/>
    </source>
</evidence>
<name>A0A2N1PRT0_9BACT</name>
<dbReference type="GO" id="GO:0042274">
    <property type="term" value="P:ribosomal small subunit biogenesis"/>
    <property type="evidence" value="ECO:0007669"/>
    <property type="project" value="UniProtKB-UniRule"/>
</dbReference>
<evidence type="ECO:0000313" key="9">
    <source>
        <dbReference type="Proteomes" id="UP000233256"/>
    </source>
</evidence>
<dbReference type="Gene3D" id="2.30.30.240">
    <property type="entry name" value="PRC-barrel domain"/>
    <property type="match status" value="1"/>
</dbReference>
<dbReference type="AlphaFoldDB" id="A0A2N1PRT0"/>
<dbReference type="Pfam" id="PF01782">
    <property type="entry name" value="RimM"/>
    <property type="match status" value="1"/>
</dbReference>
<comment type="subunit">
    <text evidence="5">Binds ribosomal protein uS19.</text>
</comment>
<accession>A0A2N1PRT0</accession>
<sequence length="216" mass="24102">MCRAVCRFTKKITKEILNRVSFCFIILSTDLILKWQRCSIMSDMLVIGKILKAHGVRGDVKITPITADVERFRYLENVTVKPGSPGERKFAVKSIKFISGGRYIILGLEGISTMEEADALRNLYIHVSEDESIELVEGAYFIHQLVGLRVIDQQGKQIGIVKEVMDTPANDVLVCTVVAGFACDSDEFMVPFIEDADCDVDLENGTVRVSMDFVVS</sequence>
<gene>
    <name evidence="5 8" type="primary">rimM</name>
    <name evidence="8" type="ORF">CVV64_04605</name>
</gene>